<dbReference type="SUPFAM" id="SSF142433">
    <property type="entry name" value="CinA-like"/>
    <property type="match status" value="1"/>
</dbReference>
<dbReference type="KEGG" id="nae:BHE16_07150"/>
<feature type="domain" description="CinA C-terminal" evidence="1">
    <location>
        <begin position="15"/>
        <end position="66"/>
    </location>
</feature>
<name>A0A1L2ZN26_9MICC</name>
<dbReference type="Pfam" id="PF02464">
    <property type="entry name" value="CinA"/>
    <property type="match status" value="1"/>
</dbReference>
<dbReference type="Proteomes" id="UP000183530">
    <property type="component" value="Chromosome"/>
</dbReference>
<protein>
    <recommendedName>
        <fullName evidence="1">CinA C-terminal domain-containing protein</fullName>
    </recommendedName>
</protein>
<accession>A0A1L2ZN26</accession>
<dbReference type="EMBL" id="CP018135">
    <property type="protein sequence ID" value="APF40825.1"/>
    <property type="molecule type" value="Genomic_DNA"/>
</dbReference>
<proteinExistence type="predicted"/>
<keyword evidence="3" id="KW-1185">Reference proteome</keyword>
<dbReference type="InterPro" id="IPR036653">
    <property type="entry name" value="CinA-like_C"/>
</dbReference>
<dbReference type="OrthoDB" id="1253990at2"/>
<dbReference type="AlphaFoldDB" id="A0A1L2ZN26"/>
<evidence type="ECO:0000313" key="2">
    <source>
        <dbReference type="EMBL" id="APF40825.1"/>
    </source>
</evidence>
<evidence type="ECO:0000313" key="3">
    <source>
        <dbReference type="Proteomes" id="UP000183530"/>
    </source>
</evidence>
<dbReference type="Gene3D" id="3.90.950.20">
    <property type="entry name" value="CinA-like"/>
    <property type="match status" value="1"/>
</dbReference>
<dbReference type="STRING" id="556325.BHE16_07150"/>
<reference evidence="2 3" key="1">
    <citation type="submission" date="2016-11" db="EMBL/GenBank/DDBJ databases">
        <title>Genome sequencing of Zhihengliuella aestuarii B18 antagonistic to Plasmodiophora brassicae.</title>
        <authorList>
            <person name="Luo Y."/>
        </authorList>
    </citation>
    <scope>NUCLEOTIDE SEQUENCE [LARGE SCALE GENOMIC DNA]</scope>
    <source>
        <strain evidence="2 3">B18</strain>
    </source>
</reference>
<evidence type="ECO:0000259" key="1">
    <source>
        <dbReference type="Pfam" id="PF02464"/>
    </source>
</evidence>
<dbReference type="RefSeq" id="WP_071894302.1">
    <property type="nucleotide sequence ID" value="NZ_CP018135.1"/>
</dbReference>
<organism evidence="2 3">
    <name type="scientific">Neomicrococcus aestuarii</name>
    <dbReference type="NCBI Taxonomy" id="556325"/>
    <lineage>
        <taxon>Bacteria</taxon>
        <taxon>Bacillati</taxon>
        <taxon>Actinomycetota</taxon>
        <taxon>Actinomycetes</taxon>
        <taxon>Micrococcales</taxon>
        <taxon>Micrococcaceae</taxon>
        <taxon>Neomicrococcus</taxon>
    </lineage>
</organism>
<gene>
    <name evidence="2" type="ORF">BHE16_07150</name>
</gene>
<dbReference type="InterPro" id="IPR008136">
    <property type="entry name" value="CinA_C"/>
</dbReference>
<sequence length="105" mass="10934">MVQSAFSSEVDRSIKALVDTVTSSPCSIATADSLTGGQLAAAISAAPNASNWYKGGVVAYQPDIKHGENAKVTGFEFAGEPIEIVEEIICAAFRSLAERISSAKL</sequence>